<evidence type="ECO:0000313" key="3">
    <source>
        <dbReference type="Proteomes" id="UP000002892"/>
    </source>
</evidence>
<dbReference type="SUPFAM" id="SSF51735">
    <property type="entry name" value="NAD(P)-binding Rossmann-fold domains"/>
    <property type="match status" value="1"/>
</dbReference>
<feature type="domain" description="NAD(P)-binding" evidence="1">
    <location>
        <begin position="4"/>
        <end position="296"/>
    </location>
</feature>
<dbReference type="Proteomes" id="UP000002892">
    <property type="component" value="Chromosome"/>
</dbReference>
<dbReference type="HOGENOM" id="CLU_007383_1_7_9"/>
<name>I4DBU0_DESAJ</name>
<dbReference type="STRING" id="646529.Desaci_4421"/>
<evidence type="ECO:0000313" key="2">
    <source>
        <dbReference type="EMBL" id="AFM43264.1"/>
    </source>
</evidence>
<dbReference type="AlphaFoldDB" id="I4DBU0"/>
<dbReference type="eggNOG" id="COG0451">
    <property type="taxonomic scope" value="Bacteria"/>
</dbReference>
<keyword evidence="3" id="KW-1185">Reference proteome</keyword>
<dbReference type="PANTHER" id="PTHR43000">
    <property type="entry name" value="DTDP-D-GLUCOSE 4,6-DEHYDRATASE-RELATED"/>
    <property type="match status" value="1"/>
</dbReference>
<dbReference type="Pfam" id="PF16363">
    <property type="entry name" value="GDP_Man_Dehyd"/>
    <property type="match status" value="1"/>
</dbReference>
<protein>
    <submittedName>
        <fullName evidence="2">Nucleoside-diphosphate-sugar epimerase</fullName>
    </submittedName>
</protein>
<organism evidence="2 3">
    <name type="scientific">Desulfosporosinus acidiphilus (strain DSM 22704 / JCM 16185 / SJ4)</name>
    <dbReference type="NCBI Taxonomy" id="646529"/>
    <lineage>
        <taxon>Bacteria</taxon>
        <taxon>Bacillati</taxon>
        <taxon>Bacillota</taxon>
        <taxon>Clostridia</taxon>
        <taxon>Eubacteriales</taxon>
        <taxon>Desulfitobacteriaceae</taxon>
        <taxon>Desulfosporosinus</taxon>
    </lineage>
</organism>
<dbReference type="Gene3D" id="3.40.50.720">
    <property type="entry name" value="NAD(P)-binding Rossmann-like Domain"/>
    <property type="match status" value="1"/>
</dbReference>
<sequence length="305" mass="34148">MRVMITGINGFVGKYLAKELLEYGYTVSGIGMGRFELCDNQYRDINILDKNILKQAVEELNPDLVFHLAGNASVSRSWTDPKASFDANVVGTINLLESLNGRDIKSIIIVSSSEIYGPGKLFGERFAESMPPNPQNPYATSKYAAERIALQLGQMYKLPIINTRPFNHIGVSQSEGFVVPDFARQIIEASKGDGIIRVGRLDVYRDFTDVRDIVRAYRLLAEKGLAGETYNICSGEGRKISDILQLMCTEYDDLAVQLDEKKIRPSENIYAVGDNSKIKSAVGWEPSYAIEDSLREVLNEWKNRM</sequence>
<dbReference type="InterPro" id="IPR036291">
    <property type="entry name" value="NAD(P)-bd_dom_sf"/>
</dbReference>
<evidence type="ECO:0000259" key="1">
    <source>
        <dbReference type="Pfam" id="PF16363"/>
    </source>
</evidence>
<gene>
    <name evidence="2" type="ordered locus">Desaci_4421</name>
</gene>
<dbReference type="EMBL" id="CP003639">
    <property type="protein sequence ID" value="AFM43264.1"/>
    <property type="molecule type" value="Genomic_DNA"/>
</dbReference>
<dbReference type="OrthoDB" id="244102at2"/>
<dbReference type="InterPro" id="IPR016040">
    <property type="entry name" value="NAD(P)-bd_dom"/>
</dbReference>
<reference evidence="2 3" key="1">
    <citation type="journal article" date="2012" name="J. Bacteriol.">
        <title>Complete genome sequences of Desulfosporosinus orientis DSM765T, Desulfosporosinus youngiae DSM17734T, Desulfosporosinus meridiei DSM13257T, and Desulfosporosinus acidiphilus DSM22704T.</title>
        <authorList>
            <person name="Pester M."/>
            <person name="Brambilla E."/>
            <person name="Alazard D."/>
            <person name="Rattei T."/>
            <person name="Weinmaier T."/>
            <person name="Han J."/>
            <person name="Lucas S."/>
            <person name="Lapidus A."/>
            <person name="Cheng J.F."/>
            <person name="Goodwin L."/>
            <person name="Pitluck S."/>
            <person name="Peters L."/>
            <person name="Ovchinnikova G."/>
            <person name="Teshima H."/>
            <person name="Detter J.C."/>
            <person name="Han C.S."/>
            <person name="Tapia R."/>
            <person name="Land M.L."/>
            <person name="Hauser L."/>
            <person name="Kyrpides N.C."/>
            <person name="Ivanova N.N."/>
            <person name="Pagani I."/>
            <person name="Huntmann M."/>
            <person name="Wei C.L."/>
            <person name="Davenport K.W."/>
            <person name="Daligault H."/>
            <person name="Chain P.S."/>
            <person name="Chen A."/>
            <person name="Mavromatis K."/>
            <person name="Markowitz V."/>
            <person name="Szeto E."/>
            <person name="Mikhailova N."/>
            <person name="Pati A."/>
            <person name="Wagner M."/>
            <person name="Woyke T."/>
            <person name="Ollivier B."/>
            <person name="Klenk H.P."/>
            <person name="Spring S."/>
            <person name="Loy A."/>
        </authorList>
    </citation>
    <scope>NUCLEOTIDE SEQUENCE [LARGE SCALE GENOMIC DNA]</scope>
    <source>
        <strain evidence="3">DSM 22704 / JCM 16185 / SJ4</strain>
    </source>
</reference>
<dbReference type="Gene3D" id="3.90.25.10">
    <property type="entry name" value="UDP-galactose 4-epimerase, domain 1"/>
    <property type="match status" value="1"/>
</dbReference>
<dbReference type="KEGG" id="dai:Desaci_4421"/>
<proteinExistence type="predicted"/>
<accession>I4DBU0</accession>